<keyword evidence="2" id="KW-0812">Transmembrane</keyword>
<feature type="compositionally biased region" description="Basic and acidic residues" evidence="1">
    <location>
        <begin position="242"/>
        <end position="251"/>
    </location>
</feature>
<proteinExistence type="predicted"/>
<evidence type="ECO:0000313" key="3">
    <source>
        <dbReference type="EMBL" id="SPD26226.1"/>
    </source>
</evidence>
<feature type="region of interest" description="Disordered" evidence="1">
    <location>
        <begin position="94"/>
        <end position="124"/>
    </location>
</feature>
<keyword evidence="2" id="KW-0472">Membrane</keyword>
<accession>A0A2N9IKP1</accession>
<dbReference type="PANTHER" id="PTHR34188:SF20">
    <property type="entry name" value="PROTEIN, PUTATIVE-RELATED"/>
    <property type="match status" value="1"/>
</dbReference>
<dbReference type="EMBL" id="OIVN01006148">
    <property type="protein sequence ID" value="SPD26226.1"/>
    <property type="molecule type" value="Genomic_DNA"/>
</dbReference>
<gene>
    <name evidence="3" type="ORF">FSB_LOCUS54108</name>
</gene>
<feature type="region of interest" description="Disordered" evidence="1">
    <location>
        <begin position="1"/>
        <end position="30"/>
    </location>
</feature>
<dbReference type="AlphaFoldDB" id="A0A2N9IKP1"/>
<evidence type="ECO:0000256" key="1">
    <source>
        <dbReference type="SAM" id="MobiDB-lite"/>
    </source>
</evidence>
<dbReference type="PANTHER" id="PTHR34188">
    <property type="entry name" value="OS01G0299500 PROTEIN"/>
    <property type="match status" value="1"/>
</dbReference>
<feature type="compositionally biased region" description="Basic and acidic residues" evidence="1">
    <location>
        <begin position="1"/>
        <end position="12"/>
    </location>
</feature>
<feature type="compositionally biased region" description="Basic residues" evidence="1">
    <location>
        <begin position="101"/>
        <end position="113"/>
    </location>
</feature>
<protein>
    <recommendedName>
        <fullName evidence="4">Transmembrane protein</fullName>
    </recommendedName>
</protein>
<feature type="region of interest" description="Disordered" evidence="1">
    <location>
        <begin position="221"/>
        <end position="251"/>
    </location>
</feature>
<evidence type="ECO:0008006" key="4">
    <source>
        <dbReference type="Google" id="ProtNLM"/>
    </source>
</evidence>
<evidence type="ECO:0000256" key="2">
    <source>
        <dbReference type="SAM" id="Phobius"/>
    </source>
</evidence>
<keyword evidence="2" id="KW-1133">Transmembrane helix</keyword>
<reference evidence="3" key="1">
    <citation type="submission" date="2018-02" db="EMBL/GenBank/DDBJ databases">
        <authorList>
            <person name="Cohen D.B."/>
            <person name="Kent A.D."/>
        </authorList>
    </citation>
    <scope>NUCLEOTIDE SEQUENCE</scope>
</reference>
<organism evidence="3">
    <name type="scientific">Fagus sylvatica</name>
    <name type="common">Beechnut</name>
    <dbReference type="NCBI Taxonomy" id="28930"/>
    <lineage>
        <taxon>Eukaryota</taxon>
        <taxon>Viridiplantae</taxon>
        <taxon>Streptophyta</taxon>
        <taxon>Embryophyta</taxon>
        <taxon>Tracheophyta</taxon>
        <taxon>Spermatophyta</taxon>
        <taxon>Magnoliopsida</taxon>
        <taxon>eudicotyledons</taxon>
        <taxon>Gunneridae</taxon>
        <taxon>Pentapetalae</taxon>
        <taxon>rosids</taxon>
        <taxon>fabids</taxon>
        <taxon>Fagales</taxon>
        <taxon>Fagaceae</taxon>
        <taxon>Fagus</taxon>
    </lineage>
</organism>
<feature type="transmembrane region" description="Helical" evidence="2">
    <location>
        <begin position="167"/>
        <end position="185"/>
    </location>
</feature>
<name>A0A2N9IKP1_FAGSY</name>
<sequence>MDHMIPREKDFEVDLESGVTSSEEDSSKLPVSGAIKQAKTLLGKICSGFVDGSIKSEDTASLSGNVSNSNGVSPENVKAVNNKILEGEEPIDYVERTPVREKRKKTSNKKPPKPPRPPRGPSLDAADQKLIKEISAFATLKRARIERMKALKKLKATKSQSSSSSSIFAMVLTILFCVVIIFQGMSSRSSSPVNFQGSPISESVTEGGLISVQYYAFPSASEPNGPGSGSPNFVEQIAGSDTSEKLTRVAG</sequence>